<sequence>MLTNAAVNYMSEPIIGREKEIAILESKLLFSPFAEFIAVYGRRRVGKTYLIKQFFSEHADILFEQTGLNNGTMQEQLKIFTQSLSNTFYKGAKMALPEMWLDALQQLTLAIDNTHENEHIVLFFDELPWLATRKSRFLETLEYFWNIHWTNRKKLILVVCGSAASWMLENIIYTKGGLHNRITARIPLQPFNLRETKEYLRYLGINLNHQQILQIYMAIGGIPHYLKEVSKGLSAAQNINMICFQKGGLLFDEFDMLFHSLYEEPETYLNIIRAIAKKPKGISRKELIKATKITEGGRLTAKLRSLEEAGFIGGFLPLNKGKRGVYYRIIDEYVLFYLTWIEPFKEVTKRAIISDAHYWELAIKKPAWQTWTGQTFEAVCFKHADKIRRKLDIEHIGVICGDWQYQPEKNSKESGAQIDLVFDREDGCVMLCEIKYSDKPYTVTKEFIEQLKRKEAVYREKTKSKKQIFWVLIAANGVSENQYLKDTIHHVITLEDLF</sequence>
<dbReference type="EnsemblMetazoa" id="GAUT039433-RA">
    <property type="protein sequence ID" value="GAUT039433-PA"/>
    <property type="gene ID" value="GAUT039433"/>
</dbReference>
<dbReference type="InterPro" id="IPR036390">
    <property type="entry name" value="WH_DNA-bd_sf"/>
</dbReference>
<dbReference type="Proteomes" id="UP000078200">
    <property type="component" value="Unassembled WGS sequence"/>
</dbReference>
<dbReference type="GO" id="GO:0005524">
    <property type="term" value="F:ATP binding"/>
    <property type="evidence" value="ECO:0007669"/>
    <property type="project" value="InterPro"/>
</dbReference>
<organism evidence="2 3">
    <name type="scientific">Glossina austeni</name>
    <name type="common">Savannah tsetse fly</name>
    <dbReference type="NCBI Taxonomy" id="7395"/>
    <lineage>
        <taxon>Eukaryota</taxon>
        <taxon>Metazoa</taxon>
        <taxon>Ecdysozoa</taxon>
        <taxon>Arthropoda</taxon>
        <taxon>Hexapoda</taxon>
        <taxon>Insecta</taxon>
        <taxon>Pterygota</taxon>
        <taxon>Neoptera</taxon>
        <taxon>Endopterygota</taxon>
        <taxon>Diptera</taxon>
        <taxon>Brachycera</taxon>
        <taxon>Muscomorpha</taxon>
        <taxon>Hippoboscoidea</taxon>
        <taxon>Glossinidae</taxon>
        <taxon>Glossina</taxon>
    </lineage>
</organism>
<dbReference type="PANTHER" id="PTHR34704:SF1">
    <property type="entry name" value="ATPASE"/>
    <property type="match status" value="1"/>
</dbReference>
<dbReference type="Gene3D" id="3.40.50.300">
    <property type="entry name" value="P-loop containing nucleotide triphosphate hydrolases"/>
    <property type="match status" value="1"/>
</dbReference>
<dbReference type="PANTHER" id="PTHR34704">
    <property type="entry name" value="ATPASE"/>
    <property type="match status" value="1"/>
</dbReference>
<dbReference type="Pfam" id="PF01637">
    <property type="entry name" value="ATPase_2"/>
    <property type="match status" value="1"/>
</dbReference>
<keyword evidence="3" id="KW-1185">Reference proteome</keyword>
<dbReference type="VEuPathDB" id="VectorBase:GAUT039433"/>
<dbReference type="SUPFAM" id="SSF46785">
    <property type="entry name" value="Winged helix' DNA-binding domain"/>
    <property type="match status" value="1"/>
</dbReference>
<dbReference type="InterPro" id="IPR011579">
    <property type="entry name" value="ATPase_dom"/>
</dbReference>
<reference evidence="2" key="1">
    <citation type="submission" date="2020-05" db="UniProtKB">
        <authorList>
            <consortium name="EnsemblMetazoa"/>
        </authorList>
    </citation>
    <scope>IDENTIFICATION</scope>
    <source>
        <strain evidence="2">TTRI</strain>
    </source>
</reference>
<feature type="domain" description="ATPase" evidence="1">
    <location>
        <begin position="17"/>
        <end position="229"/>
    </location>
</feature>
<proteinExistence type="predicted"/>
<protein>
    <recommendedName>
        <fullName evidence="1">ATPase domain-containing protein</fullName>
    </recommendedName>
</protein>
<evidence type="ECO:0000313" key="2">
    <source>
        <dbReference type="EnsemblMetazoa" id="GAUT039433-PA"/>
    </source>
</evidence>
<accession>A0A1A9VJK9</accession>
<evidence type="ECO:0000259" key="1">
    <source>
        <dbReference type="Pfam" id="PF01637"/>
    </source>
</evidence>
<dbReference type="AlphaFoldDB" id="A0A1A9VJK9"/>
<dbReference type="SUPFAM" id="SSF52540">
    <property type="entry name" value="P-loop containing nucleoside triphosphate hydrolases"/>
    <property type="match status" value="1"/>
</dbReference>
<dbReference type="InterPro" id="IPR027417">
    <property type="entry name" value="P-loop_NTPase"/>
</dbReference>
<evidence type="ECO:0000313" key="3">
    <source>
        <dbReference type="Proteomes" id="UP000078200"/>
    </source>
</evidence>
<name>A0A1A9VJK9_GLOAU</name>